<keyword evidence="4 13" id="KW-0378">Hydrolase</keyword>
<dbReference type="Gene3D" id="2.60.120.260">
    <property type="entry name" value="Galactose-binding domain-like"/>
    <property type="match status" value="1"/>
</dbReference>
<proteinExistence type="inferred from homology"/>
<evidence type="ECO:0000256" key="5">
    <source>
        <dbReference type="ARBA" id="ARBA00023277"/>
    </source>
</evidence>
<dbReference type="SUPFAM" id="SSF51445">
    <property type="entry name" value="(Trans)glycosidases"/>
    <property type="match status" value="1"/>
</dbReference>
<evidence type="ECO:0000256" key="2">
    <source>
        <dbReference type="ARBA" id="ARBA00022729"/>
    </source>
</evidence>
<evidence type="ECO:0000313" key="14">
    <source>
        <dbReference type="Proteomes" id="UP000005435"/>
    </source>
</evidence>
<protein>
    <submittedName>
        <fullName evidence="13">Beta-1,4-xylanase</fullName>
    </submittedName>
</protein>
<organism evidence="13 14">
    <name type="scientific">Acetivibrio clariflavus (strain DSM 19732 / NBRC 101661 / EBR45)</name>
    <name type="common">Clostridium clariflavum</name>
    <dbReference type="NCBI Taxonomy" id="720554"/>
    <lineage>
        <taxon>Bacteria</taxon>
        <taxon>Bacillati</taxon>
        <taxon>Bacillota</taxon>
        <taxon>Clostridia</taxon>
        <taxon>Eubacteriales</taxon>
        <taxon>Oscillospiraceae</taxon>
        <taxon>Acetivibrio</taxon>
    </lineage>
</organism>
<accession>G8M263</accession>
<dbReference type="HOGENOM" id="CLU_001408_1_0_9"/>
<dbReference type="InterPro" id="IPR001000">
    <property type="entry name" value="GH10_dom"/>
</dbReference>
<comment type="similarity">
    <text evidence="1">Belongs to the glycosyl hydrolase 10 (cellulase F) family.</text>
</comment>
<dbReference type="SUPFAM" id="SSF49344">
    <property type="entry name" value="CBD9-like"/>
    <property type="match status" value="3"/>
</dbReference>
<evidence type="ECO:0000256" key="1">
    <source>
        <dbReference type="ARBA" id="ARBA00007495"/>
    </source>
</evidence>
<dbReference type="Proteomes" id="UP000005435">
    <property type="component" value="Chromosome"/>
</dbReference>
<dbReference type="eggNOG" id="COG3266">
    <property type="taxonomic scope" value="Bacteria"/>
</dbReference>
<dbReference type="GO" id="GO:0030246">
    <property type="term" value="F:carbohydrate binding"/>
    <property type="evidence" value="ECO:0007669"/>
    <property type="project" value="InterPro"/>
</dbReference>
<keyword evidence="13" id="KW-0858">Xylan degradation</keyword>
<feature type="compositionally biased region" description="Gly residues" evidence="9">
    <location>
        <begin position="1544"/>
        <end position="1558"/>
    </location>
</feature>
<keyword evidence="14" id="KW-1185">Reference proteome</keyword>
<evidence type="ECO:0000256" key="8">
    <source>
        <dbReference type="PROSITE-ProRule" id="PRU10061"/>
    </source>
</evidence>
<dbReference type="InterPro" id="IPR010502">
    <property type="entry name" value="Carb-bd_dom_fam9"/>
</dbReference>
<reference evidence="13 14" key="2">
    <citation type="journal article" date="2012" name="Stand. Genomic Sci.">
        <title>Complete Genome Sequence of Clostridium clariflavum DSM 19732.</title>
        <authorList>
            <person name="Izquierdo J.A."/>
            <person name="Goodwin L."/>
            <person name="Davenport K.W."/>
            <person name="Teshima H."/>
            <person name="Bruce D."/>
            <person name="Detter C."/>
            <person name="Tapia R."/>
            <person name="Han S."/>
            <person name="Land M."/>
            <person name="Hauser L."/>
            <person name="Jeffries C.D."/>
            <person name="Han J."/>
            <person name="Pitluck S."/>
            <person name="Nolan M."/>
            <person name="Chen A."/>
            <person name="Huntemann M."/>
            <person name="Mavromatis K."/>
            <person name="Mikhailova N."/>
            <person name="Liolios K."/>
            <person name="Woyke T."/>
            <person name="Lynd L.R."/>
        </authorList>
    </citation>
    <scope>NUCLEOTIDE SEQUENCE [LARGE SCALE GENOMIC DNA]</scope>
    <source>
        <strain evidence="14">DSM 19732 / NBRC 101661 / EBR45</strain>
    </source>
</reference>
<keyword evidence="6 13" id="KW-0326">Glycosidase</keyword>
<keyword evidence="3" id="KW-0677">Repeat</keyword>
<evidence type="ECO:0000256" key="6">
    <source>
        <dbReference type="ARBA" id="ARBA00023295"/>
    </source>
</evidence>
<dbReference type="eggNOG" id="COG3693">
    <property type="taxonomic scope" value="Bacteria"/>
</dbReference>
<dbReference type="Pfam" id="PF00331">
    <property type="entry name" value="Glyco_hydro_10"/>
    <property type="match status" value="1"/>
</dbReference>
<dbReference type="Pfam" id="PF00395">
    <property type="entry name" value="SLH"/>
    <property type="match status" value="3"/>
</dbReference>
<feature type="region of interest" description="Disordered" evidence="9">
    <location>
        <begin position="1505"/>
        <end position="1608"/>
    </location>
</feature>
<feature type="compositionally biased region" description="Low complexity" evidence="9">
    <location>
        <begin position="1559"/>
        <end position="1597"/>
    </location>
</feature>
<evidence type="ECO:0000256" key="7">
    <source>
        <dbReference type="ARBA" id="ARBA00023326"/>
    </source>
</evidence>
<dbReference type="InterPro" id="IPR017853">
    <property type="entry name" value="GH"/>
</dbReference>
<dbReference type="GO" id="GO:0045493">
    <property type="term" value="P:xylan catabolic process"/>
    <property type="evidence" value="ECO:0007669"/>
    <property type="project" value="UniProtKB-KW"/>
</dbReference>
<dbReference type="eggNOG" id="COG2866">
    <property type="taxonomic scope" value="Bacteria"/>
</dbReference>
<dbReference type="Gene3D" id="2.60.40.1190">
    <property type="match status" value="3"/>
</dbReference>
<dbReference type="Gene3D" id="3.40.50.1820">
    <property type="entry name" value="alpha/beta hydrolase"/>
    <property type="match status" value="1"/>
</dbReference>
<dbReference type="GO" id="GO:0031176">
    <property type="term" value="F:endo-1,4-beta-xylanase activity"/>
    <property type="evidence" value="ECO:0007669"/>
    <property type="project" value="UniProtKB-EC"/>
</dbReference>
<dbReference type="PROSITE" id="PS51272">
    <property type="entry name" value="SLH"/>
    <property type="match status" value="3"/>
</dbReference>
<evidence type="ECO:0000256" key="4">
    <source>
        <dbReference type="ARBA" id="ARBA00022801"/>
    </source>
</evidence>
<dbReference type="InterPro" id="IPR029058">
    <property type="entry name" value="AB_hydrolase_fold"/>
</dbReference>
<dbReference type="InterPro" id="IPR044846">
    <property type="entry name" value="GH10"/>
</dbReference>
<dbReference type="SUPFAM" id="SSF53474">
    <property type="entry name" value="alpha/beta-Hydrolases"/>
    <property type="match status" value="1"/>
</dbReference>
<dbReference type="PROSITE" id="PS00591">
    <property type="entry name" value="GH10_1"/>
    <property type="match status" value="1"/>
</dbReference>
<dbReference type="SMART" id="SM00633">
    <property type="entry name" value="Glyco_10"/>
    <property type="match status" value="1"/>
</dbReference>
<evidence type="ECO:0000259" key="11">
    <source>
        <dbReference type="PROSITE" id="PS51272"/>
    </source>
</evidence>
<evidence type="ECO:0000256" key="3">
    <source>
        <dbReference type="ARBA" id="ARBA00022737"/>
    </source>
</evidence>
<dbReference type="PANTHER" id="PTHR31490">
    <property type="entry name" value="GLYCOSYL HYDROLASE"/>
    <property type="match status" value="1"/>
</dbReference>
<gene>
    <name evidence="13" type="ordered locus">Clocl_1543</name>
</gene>
<dbReference type="InterPro" id="IPR031158">
    <property type="entry name" value="GH10_AS"/>
</dbReference>
<dbReference type="PROSITE" id="PS51760">
    <property type="entry name" value="GH10_2"/>
    <property type="match status" value="1"/>
</dbReference>
<dbReference type="Gene3D" id="3.20.20.80">
    <property type="entry name" value="Glycosidases"/>
    <property type="match status" value="1"/>
</dbReference>
<sequence precursor="true">MVLKKGFTKFLSFTLSCAMFFSMMTSVKLPALAADTEVVNLVNNGDMEDGTNWWYPNGTGECSIESVSDEKHGGNFSLKVTGRTDAWNGAAQNLVNSLAQKPVAGREYYAAAWVMFNEGDAPENVEFVLSMRTTKDNANPVFENIASLKVKKGEWTLIEGNHRIPGDSLVDKDVHLYMETRGESGKYVDFYLDDVVFIPLEDDVINYDFDPTLTPLRSVWDEYFPLGIAVRPDQVESEVYSEYIKHHYSGLVAENCMKPEAIQPKEGVFTFDDADKVANFAKENDITLRMHTLVWHSQVPDWFFEDPDDPTKPATGEKLLERMKTHIDTTMEHFHSIGVQIDTYDVVNEVISDGEGLRDSKWKQIVGDADGDGFEDDYILAAFRYAFQKANELGDDKVKFCINDYSIESNTKKLDTMYELVQRILEVAEEEGISKDRIVVGFQMHINMYGPSIGQIRKSLEKFEGMGVKVQVTELDVSVYKSSDEPAKAPTEEILLQQAKTYKDLFNVFKELSERGLLDSVTLWGGDDRSSWLNDFPVQNRGDYPLLFDKNLKAKPAYIALTDPDSLPVYRQQIIAVKGTPDIGTDYVDKLWYTISFTDINQVVYTSVDKADVNTVGIKLMWDEDNLYILSQVKDNTPNAKDSLEIFLDTDLDNSGDIKHFILSRNNDEIEDIAYYVKSSDDGYTVQAAISIADLNPKKEMKFGIDFRVNDYDSEGNLSSQVVWNDYKNELVEDNFGYVVLDKNAKLLNVKYGTPEIDGEIDDIWVSAEEAKTDVWVSGTKGSTAKFRTLWDENYLYVLAEVTDRLLTKKSANAYEQDSVEIFIDQNNAKTTYYEEDDSQIRINYDNEVTFDHGKLEGFVSATSLTETGYIVEAAVPFTAISPEVGDVLGFDLQVNNDEDGDGVRDSVSIWCDPSGQSWQNVSGLGNIILDEEKATAKLPVDENGLDSAGRMVAYFGTPIVDGIVDEIWNEAQVVNPQIRVGNPLATATFRALWDDYGLYVLAEVKDSDMTLEPSNPYEQDSLEIFMDENNDKTVDYGIDDLHLRVNYDNYQTADYGSAERFYTKTSKTEDGYIIEARIEFKSKPSNGKVMGFDLQINDGKGTSRIGTINIFDATGNAWQDTTKFGEIVLAGKAKGAKTGLNPYNLLNLIITAKNLDYSIYKNKEVVFDAIKVAEEVLAKEDVTQEEIDEQYNAIKEAIGKLELTDEAANEKWFKPVPDEYRGESDKPGTIERLEYQTDNYGDELTTKYLNVYLPYGYDPDDKDKKYNILYLMHGGGEDENLIFGGPGESKELKRIIDNMIAKGDIEPLIVVTPTFNGGENNLGENVAKFYKELMKDIIPLVESKYNTYAEDTTLEAIKASREHRAFGGFSMGSVCTWYTYINCLDYIKYYIPLSGDCWALNRDASSENAKATAELLADVARESGYTPQDYKLFCATGSADIAYPNMKPQIDELKKLTDVFIYSSDPTKGNLYFMVCEGGTHAWNFVNQYIYNILPDLFVDTIVEPTPTPTPTETPTETPTPAPSEVPTETPTPAPTATSTSGSGKGGSGSGGSGGGSKPATSTPTATPTSTPTTEPTATPTPTTSVDVTPVPTTTEENNETIPSAGFSDISNHWAKEFILNLVLKNILKGYEDGTIRPDNNISRAELVTMVIRAMGLTPSENPVLDFADKDSIPSWAAGYVALAKEHGIVSGYEDNTFRANKECTREEAVTIIMNAFKLGESNNELKFTDAKDISSWAYKYVAKAVEEGIINGYPDNTFRPRKNITRAEIITILYNCLNK</sequence>
<keyword evidence="5" id="KW-0119">Carbohydrate metabolism</keyword>
<dbReference type="Pfam" id="PF02018">
    <property type="entry name" value="CBM_4_9"/>
    <property type="match status" value="1"/>
</dbReference>
<dbReference type="EMBL" id="CP003065">
    <property type="protein sequence ID" value="AEV68181.1"/>
    <property type="molecule type" value="Genomic_DNA"/>
</dbReference>
<evidence type="ECO:0000259" key="12">
    <source>
        <dbReference type="PROSITE" id="PS51760"/>
    </source>
</evidence>
<feature type="domain" description="GH10" evidence="12">
    <location>
        <begin position="210"/>
        <end position="564"/>
    </location>
</feature>
<keyword evidence="2 10" id="KW-0732">Signal</keyword>
<evidence type="ECO:0000256" key="10">
    <source>
        <dbReference type="SAM" id="SignalP"/>
    </source>
</evidence>
<evidence type="ECO:0000256" key="9">
    <source>
        <dbReference type="SAM" id="MobiDB-lite"/>
    </source>
</evidence>
<feature type="domain" description="SLH" evidence="11">
    <location>
        <begin position="1726"/>
        <end position="1781"/>
    </location>
</feature>
<dbReference type="SUPFAM" id="SSF49785">
    <property type="entry name" value="Galactose-binding domain-like"/>
    <property type="match status" value="1"/>
</dbReference>
<reference evidence="14" key="1">
    <citation type="submission" date="2011-12" db="EMBL/GenBank/DDBJ databases">
        <title>Complete sequence of Clostridium clariflavum DSM 19732.</title>
        <authorList>
            <consortium name="US DOE Joint Genome Institute"/>
            <person name="Lucas S."/>
            <person name="Han J."/>
            <person name="Lapidus A."/>
            <person name="Cheng J.-F."/>
            <person name="Goodwin L."/>
            <person name="Pitluck S."/>
            <person name="Peters L."/>
            <person name="Teshima H."/>
            <person name="Detter J.C."/>
            <person name="Han C."/>
            <person name="Tapia R."/>
            <person name="Land M."/>
            <person name="Hauser L."/>
            <person name="Kyrpides N."/>
            <person name="Ivanova N."/>
            <person name="Pagani I."/>
            <person name="Kitzmiller T."/>
            <person name="Lynd L."/>
            <person name="Izquierdo J."/>
            <person name="Woyke T."/>
        </authorList>
    </citation>
    <scope>NUCLEOTIDE SEQUENCE [LARGE SCALE GENOMIC DNA]</scope>
    <source>
        <strain evidence="14">DSM 19732 / NBRC 101661 / EBR45</strain>
    </source>
</reference>
<dbReference type="PANTHER" id="PTHR31490:SF90">
    <property type="entry name" value="ENDO-1,4-BETA-XYLANASE A"/>
    <property type="match status" value="1"/>
</dbReference>
<dbReference type="eggNOG" id="COG2382">
    <property type="taxonomic scope" value="Bacteria"/>
</dbReference>
<feature type="chain" id="PRO_5003511680" evidence="10">
    <location>
        <begin position="34"/>
        <end position="1781"/>
    </location>
</feature>
<feature type="active site" description="Nucleophile" evidence="8">
    <location>
        <position position="474"/>
    </location>
</feature>
<name>G8M263_ACECE</name>
<dbReference type="InterPro" id="IPR003305">
    <property type="entry name" value="CenC_carb-bd"/>
</dbReference>
<dbReference type="Gene3D" id="1.20.1270.90">
    <property type="entry name" value="AF1782-like"/>
    <property type="match status" value="1"/>
</dbReference>
<feature type="compositionally biased region" description="Pro residues" evidence="9">
    <location>
        <begin position="1507"/>
        <end position="1535"/>
    </location>
</feature>
<dbReference type="CDD" id="cd00005">
    <property type="entry name" value="CBM9_like_1"/>
    <property type="match status" value="2"/>
</dbReference>
<dbReference type="KEGG" id="ccl:Clocl_1543"/>
<feature type="signal peptide" evidence="10">
    <location>
        <begin position="1"/>
        <end position="33"/>
    </location>
</feature>
<dbReference type="STRING" id="720554.Clocl_1543"/>
<feature type="domain" description="SLH" evidence="11">
    <location>
        <begin position="1603"/>
        <end position="1666"/>
    </location>
</feature>
<dbReference type="InterPro" id="IPR008979">
    <property type="entry name" value="Galactose-bd-like_sf"/>
</dbReference>
<feature type="domain" description="SLH" evidence="11">
    <location>
        <begin position="1668"/>
        <end position="1725"/>
    </location>
</feature>
<keyword evidence="7" id="KW-0624">Polysaccharide degradation</keyword>
<dbReference type="InterPro" id="IPR001119">
    <property type="entry name" value="SLH_dom"/>
</dbReference>
<evidence type="ECO:0000313" key="13">
    <source>
        <dbReference type="EMBL" id="AEV68181.1"/>
    </source>
</evidence>
<dbReference type="Pfam" id="PF06452">
    <property type="entry name" value="CBM9_1"/>
    <property type="match status" value="3"/>
</dbReference>
<dbReference type="RefSeq" id="WP_014254790.1">
    <property type="nucleotide sequence ID" value="NC_016627.1"/>
</dbReference>